<dbReference type="EMBL" id="CP051487">
    <property type="protein sequence ID" value="QJC81571.1"/>
    <property type="molecule type" value="Genomic_DNA"/>
</dbReference>
<dbReference type="GO" id="GO:0006310">
    <property type="term" value="P:DNA recombination"/>
    <property type="evidence" value="ECO:0007669"/>
    <property type="project" value="UniProtKB-KW"/>
</dbReference>
<accession>A0AAE7A1I1</accession>
<organism evidence="2 3">
    <name type="scientific">Pseudomonas umsongensis</name>
    <dbReference type="NCBI Taxonomy" id="198618"/>
    <lineage>
        <taxon>Bacteria</taxon>
        <taxon>Pseudomonadati</taxon>
        <taxon>Pseudomonadota</taxon>
        <taxon>Gammaproteobacteria</taxon>
        <taxon>Pseudomonadales</taxon>
        <taxon>Pseudomonadaceae</taxon>
        <taxon>Pseudomonas</taxon>
    </lineage>
</organism>
<dbReference type="GO" id="GO:0003677">
    <property type="term" value="F:DNA binding"/>
    <property type="evidence" value="ECO:0007669"/>
    <property type="project" value="InterPro"/>
</dbReference>
<dbReference type="SUPFAM" id="SSF56349">
    <property type="entry name" value="DNA breaking-rejoining enzymes"/>
    <property type="match status" value="1"/>
</dbReference>
<evidence type="ECO:0000313" key="3">
    <source>
        <dbReference type="Proteomes" id="UP000501367"/>
    </source>
</evidence>
<protein>
    <submittedName>
        <fullName evidence="2">Uncharacterized protein</fullName>
    </submittedName>
</protein>
<evidence type="ECO:0000256" key="1">
    <source>
        <dbReference type="ARBA" id="ARBA00023172"/>
    </source>
</evidence>
<dbReference type="GeneID" id="72197070"/>
<dbReference type="AlphaFoldDB" id="A0AAE7A1I1"/>
<keyword evidence="1" id="KW-0233">DNA recombination</keyword>
<reference evidence="2 3" key="1">
    <citation type="submission" date="2020-04" db="EMBL/GenBank/DDBJ databases">
        <authorList>
            <person name="Yao Y."/>
            <person name="He Z."/>
        </authorList>
    </citation>
    <scope>NUCLEOTIDE SEQUENCE [LARGE SCALE GENOMIC DNA]</scope>
    <source>
        <strain evidence="2 3">CY-1</strain>
    </source>
</reference>
<dbReference type="Proteomes" id="UP000501367">
    <property type="component" value="Chromosome"/>
</dbReference>
<sequence length="454" mass="51800">MQMEREIMGYSFQVVYTDPNILRDSGYGKVSDIPCIFDSRPGFHRAGSQFLQERGLGVWKPLKCRKKGRVFLLSAISVKNYANRLANFLEWCDVNGRDPATCPSEIDIIIDYKSDMSGGAWAVKGKRLSVATVNVRADTAMEYFEWLTHKKLRYEEARLVINSELGSGGESAGRAGKSGVTRATPSKRMITFPPQSMLAAWYKRVETRAVRGAVEALIVDLMMETAIRLNEAACFRVDTIPIKIDDWVIANPHVSDELKTVLVEIKYGTKGPDFGIDHGDKIGPVGTIRVPYKLALRLHDYRRTLRLKALSIRVFEGRSAREQIKIRNECVHLFLNPISGRRYTADNIYELWRLADPPKGWSPHRCRDYWACTVLWERLEQQRLLLEKALGTDSVDEIRRAVVMSAETCIQLEIQPQLRHRSSDTTVIYLQWLSDRIGSNVNFQLNWIDEITEG</sequence>
<proteinExistence type="predicted"/>
<name>A0AAE7A1I1_9PSED</name>
<dbReference type="GO" id="GO:0015074">
    <property type="term" value="P:DNA integration"/>
    <property type="evidence" value="ECO:0007669"/>
    <property type="project" value="InterPro"/>
</dbReference>
<dbReference type="RefSeq" id="WP_168758928.1">
    <property type="nucleotide sequence ID" value="NZ_CP051487.1"/>
</dbReference>
<dbReference type="KEGG" id="pum:HGP31_25945"/>
<evidence type="ECO:0000313" key="2">
    <source>
        <dbReference type="EMBL" id="QJC81571.1"/>
    </source>
</evidence>
<dbReference type="Gene3D" id="1.10.443.10">
    <property type="entry name" value="Intergrase catalytic core"/>
    <property type="match status" value="1"/>
</dbReference>
<dbReference type="InterPro" id="IPR011010">
    <property type="entry name" value="DNA_brk_join_enz"/>
</dbReference>
<dbReference type="InterPro" id="IPR013762">
    <property type="entry name" value="Integrase-like_cat_sf"/>
</dbReference>
<gene>
    <name evidence="2" type="ORF">HGP31_25945</name>
</gene>